<organism evidence="1 2">
    <name type="scientific">Cognatiyoonia koreensis</name>
    <dbReference type="NCBI Taxonomy" id="364200"/>
    <lineage>
        <taxon>Bacteria</taxon>
        <taxon>Pseudomonadati</taxon>
        <taxon>Pseudomonadota</taxon>
        <taxon>Alphaproteobacteria</taxon>
        <taxon>Rhodobacterales</taxon>
        <taxon>Paracoccaceae</taxon>
        <taxon>Cognatiyoonia</taxon>
    </lineage>
</organism>
<dbReference type="EMBL" id="FOIZ01000002">
    <property type="protein sequence ID" value="SEW42771.1"/>
    <property type="molecule type" value="Genomic_DNA"/>
</dbReference>
<proteinExistence type="predicted"/>
<evidence type="ECO:0000313" key="2">
    <source>
        <dbReference type="Proteomes" id="UP000199167"/>
    </source>
</evidence>
<dbReference type="Proteomes" id="UP000199167">
    <property type="component" value="Unassembled WGS sequence"/>
</dbReference>
<keyword evidence="2" id="KW-1185">Reference proteome</keyword>
<gene>
    <name evidence="1" type="ORF">SAMN04488515_2999</name>
</gene>
<evidence type="ECO:0000313" key="1">
    <source>
        <dbReference type="EMBL" id="SEW42771.1"/>
    </source>
</evidence>
<dbReference type="RefSeq" id="WP_165611856.1">
    <property type="nucleotide sequence ID" value="NZ_FOIZ01000002.1"/>
</dbReference>
<accession>A0A1I0RNC4</accession>
<sequence length="61" mass="6294">MSRPPIPNSSARCEFGAMSCRSRADPAVLLDLIDRIKAASGTPVLPGAAPMPNQISATKTG</sequence>
<protein>
    <submittedName>
        <fullName evidence="1">Uncharacterized protein</fullName>
    </submittedName>
</protein>
<dbReference type="AlphaFoldDB" id="A0A1I0RNC4"/>
<name>A0A1I0RNC4_9RHOB</name>
<reference evidence="1 2" key="1">
    <citation type="submission" date="2016-10" db="EMBL/GenBank/DDBJ databases">
        <authorList>
            <person name="de Groot N.N."/>
        </authorList>
    </citation>
    <scope>NUCLEOTIDE SEQUENCE [LARGE SCALE GENOMIC DNA]</scope>
    <source>
        <strain evidence="1 2">DSM 17925</strain>
    </source>
</reference>